<evidence type="ECO:0000256" key="1">
    <source>
        <dbReference type="ARBA" id="ARBA00004477"/>
    </source>
</evidence>
<dbReference type="GO" id="GO:0006506">
    <property type="term" value="P:GPI anchor biosynthetic process"/>
    <property type="evidence" value="ECO:0007669"/>
    <property type="project" value="UniProtKB-KW"/>
</dbReference>
<comment type="caution">
    <text evidence="13">The sequence shown here is derived from an EMBL/GenBank/DDBJ whole genome shotgun (WGS) entry which is preliminary data.</text>
</comment>
<dbReference type="Proteomes" id="UP000820818">
    <property type="component" value="Unassembled WGS sequence"/>
</dbReference>
<dbReference type="Pfam" id="PF10551">
    <property type="entry name" value="MULE"/>
    <property type="match status" value="1"/>
</dbReference>
<evidence type="ECO:0000256" key="2">
    <source>
        <dbReference type="ARBA" id="ARBA00004687"/>
    </source>
</evidence>
<feature type="transmembrane region" description="Helical" evidence="11">
    <location>
        <begin position="856"/>
        <end position="874"/>
    </location>
</feature>
<dbReference type="Pfam" id="PF10510">
    <property type="entry name" value="PIG-S"/>
    <property type="match status" value="1"/>
</dbReference>
<dbReference type="InterPro" id="IPR018289">
    <property type="entry name" value="MULE_transposase_dom"/>
</dbReference>
<feature type="domain" description="MULE transposase" evidence="12">
    <location>
        <begin position="15"/>
        <end position="108"/>
    </location>
</feature>
<dbReference type="AlphaFoldDB" id="A0AAD5KFA7"/>
<keyword evidence="8 11" id="KW-0472">Membrane</keyword>
<evidence type="ECO:0000313" key="14">
    <source>
        <dbReference type="Proteomes" id="UP000820818"/>
    </source>
</evidence>
<accession>A0AAD5KFA7</accession>
<comment type="similarity">
    <text evidence="3">Belongs to the PIGS family.</text>
</comment>
<evidence type="ECO:0000256" key="3">
    <source>
        <dbReference type="ARBA" id="ARBA00005316"/>
    </source>
</evidence>
<feature type="region of interest" description="Disordered" evidence="10">
    <location>
        <begin position="248"/>
        <end position="284"/>
    </location>
</feature>
<evidence type="ECO:0000256" key="6">
    <source>
        <dbReference type="ARBA" id="ARBA00022824"/>
    </source>
</evidence>
<keyword evidence="4" id="KW-0337">GPI-anchor biosynthesis</keyword>
<evidence type="ECO:0000256" key="7">
    <source>
        <dbReference type="ARBA" id="ARBA00022989"/>
    </source>
</evidence>
<evidence type="ECO:0000256" key="4">
    <source>
        <dbReference type="ARBA" id="ARBA00022502"/>
    </source>
</evidence>
<dbReference type="PANTHER" id="PTHR21072">
    <property type="entry name" value="GPI TRANSAMIDASE COMPONENT PIG-S"/>
    <property type="match status" value="1"/>
</dbReference>
<evidence type="ECO:0000256" key="11">
    <source>
        <dbReference type="SAM" id="Phobius"/>
    </source>
</evidence>
<comment type="subcellular location">
    <subcellularLocation>
        <location evidence="1">Endoplasmic reticulum membrane</location>
        <topology evidence="1">Multi-pass membrane protein</topology>
    </subcellularLocation>
</comment>
<dbReference type="GO" id="GO:0042765">
    <property type="term" value="C:GPI-anchor transamidase complex"/>
    <property type="evidence" value="ECO:0007669"/>
    <property type="project" value="InterPro"/>
</dbReference>
<proteinExistence type="inferred from homology"/>
<dbReference type="PANTHER" id="PTHR21072:SF13">
    <property type="entry name" value="GPI TRANSAMIDASE COMPONENT PIG-S"/>
    <property type="match status" value="1"/>
</dbReference>
<evidence type="ECO:0000256" key="10">
    <source>
        <dbReference type="SAM" id="MobiDB-lite"/>
    </source>
</evidence>
<protein>
    <recommendedName>
        <fullName evidence="12">MULE transposase domain-containing protein</fullName>
    </recommendedName>
</protein>
<dbReference type="EMBL" id="WJBH02000109">
    <property type="protein sequence ID" value="KAI9550654.1"/>
    <property type="molecule type" value="Genomic_DNA"/>
</dbReference>
<keyword evidence="9" id="KW-0325">Glycoprotein</keyword>
<gene>
    <name evidence="13" type="ORF">GHT06_004426</name>
</gene>
<keyword evidence="6" id="KW-0256">Endoplasmic reticulum</keyword>
<evidence type="ECO:0000259" key="12">
    <source>
        <dbReference type="Pfam" id="PF10551"/>
    </source>
</evidence>
<dbReference type="InterPro" id="IPR019540">
    <property type="entry name" value="PtdIno-glycan_biosynth_class_S"/>
</dbReference>
<evidence type="ECO:0000256" key="5">
    <source>
        <dbReference type="ARBA" id="ARBA00022692"/>
    </source>
</evidence>
<organism evidence="13 14">
    <name type="scientific">Daphnia sinensis</name>
    <dbReference type="NCBI Taxonomy" id="1820382"/>
    <lineage>
        <taxon>Eukaryota</taxon>
        <taxon>Metazoa</taxon>
        <taxon>Ecdysozoa</taxon>
        <taxon>Arthropoda</taxon>
        <taxon>Crustacea</taxon>
        <taxon>Branchiopoda</taxon>
        <taxon>Diplostraca</taxon>
        <taxon>Cladocera</taxon>
        <taxon>Anomopoda</taxon>
        <taxon>Daphniidae</taxon>
        <taxon>Daphnia</taxon>
        <taxon>Daphnia similis group</taxon>
    </lineage>
</organism>
<comment type="pathway">
    <text evidence="2">Glycolipid biosynthesis; glycosylphosphatidylinositol-anchor biosynthesis.</text>
</comment>
<keyword evidence="14" id="KW-1185">Reference proteome</keyword>
<evidence type="ECO:0000256" key="9">
    <source>
        <dbReference type="ARBA" id="ARBA00023180"/>
    </source>
</evidence>
<sequence length="884" mass="99819">MAMLPLLRTSEEIACDGTFATLPLLFSQLFTLHVAAYIYMFPLAYAVMSEKTQSLYQLVLGRILDVLRTVPGEGVGIIRMVSDYEFAILNTMEHAFPGGHSHGCWFHFGQAIFQKVRAEGLRQSYMHWPNGKKIVKMLIALALLPAAQAHQGFMDICQSSVVLLQDEAPDVRSKMRIIYEYMGSYWFQIVTPDRFSVNGNMPRKKQKRMRVLGLFCQSLDNREITVYQFLEMCSRFFEPLHNPAPLGGLLADPFDSDHENSVSDESLEEDQQGADVGPDVNRRAARVRRPRGVRRGDGIRRGNGVRRGDGIRRAAVVRRAGEVRRAAGVRRLAYAGRGGRMGNVPLYCMGIQDFDDLVRKAIDDAGIDIDVAEDQVQIPPPIVEEEQQQHNFIDMICEICFNNAKSFFQALWPFILQLWWNTTTVQRASLPLEELSNMVKLYENEQIFHIEFKTAKEASALVKKLQNELAESKELSSYNFSIVPYHLNPKEVNILLSQNSIDAIDVSFEELSGNNLQNGLSIVQVPTHYLPTGKVYIGRHNFLYISEEINFKSVCSILASILSTYNHHENLIANLPISNQYNVLLTFAVSNLTMVHPSLVSVFDENFSAFSKKFSHVSDLSISSQVVYIGNGHIGADYSTDNNAFILNEEKIVSLINVLEPRLGNQLSSDPTFHWVLYVPHEEQSPMYIFKGSSPVTTNSVLSPRWNGGGLQIVNGIEHSFAGLALCQLRNALGIFSLQNSEDSYISLEYDESGVHDWELYLLTRRRTIQFLNQATITLKSLSQLLEQIGNIVVSEEIRDLVVTSVKMVDAARRAILNGNLQQAYRDAKVANMCAEKAFFDPSLLALLYFPEDQKYAIYIPLFLPIGIPVLLSLRSVYMHFLKR</sequence>
<dbReference type="GO" id="GO:0016255">
    <property type="term" value="P:attachment of GPI anchor to protein"/>
    <property type="evidence" value="ECO:0007669"/>
    <property type="project" value="InterPro"/>
</dbReference>
<evidence type="ECO:0000313" key="13">
    <source>
        <dbReference type="EMBL" id="KAI9550654.1"/>
    </source>
</evidence>
<evidence type="ECO:0000256" key="8">
    <source>
        <dbReference type="ARBA" id="ARBA00023136"/>
    </source>
</evidence>
<reference evidence="13" key="1">
    <citation type="submission" date="2022-05" db="EMBL/GenBank/DDBJ databases">
        <title>A multi-omics perspective on studying reproductive biology in Daphnia sinensis.</title>
        <authorList>
            <person name="Jia J."/>
        </authorList>
    </citation>
    <scope>NUCLEOTIDE SEQUENCE</scope>
    <source>
        <strain evidence="13">WSL</strain>
    </source>
</reference>
<keyword evidence="7 11" id="KW-1133">Transmembrane helix</keyword>
<name>A0AAD5KFA7_9CRUS</name>
<keyword evidence="5 11" id="KW-0812">Transmembrane</keyword>